<dbReference type="GO" id="GO:0005507">
    <property type="term" value="F:copper ion binding"/>
    <property type="evidence" value="ECO:0007669"/>
    <property type="project" value="InterPro"/>
</dbReference>
<dbReference type="PANTHER" id="PTHR10003">
    <property type="entry name" value="SUPEROXIDE DISMUTASE CU-ZN -RELATED"/>
    <property type="match status" value="1"/>
</dbReference>
<organism evidence="11 12">
    <name type="scientific">Exophiala mesophila</name>
    <name type="common">Black yeast-like fungus</name>
    <dbReference type="NCBI Taxonomy" id="212818"/>
    <lineage>
        <taxon>Eukaryota</taxon>
        <taxon>Fungi</taxon>
        <taxon>Dikarya</taxon>
        <taxon>Ascomycota</taxon>
        <taxon>Pezizomycotina</taxon>
        <taxon>Eurotiomycetes</taxon>
        <taxon>Chaetothyriomycetidae</taxon>
        <taxon>Chaetothyriales</taxon>
        <taxon>Herpotrichiellaceae</taxon>
        <taxon>Exophiala</taxon>
    </lineage>
</organism>
<feature type="chain" id="PRO_5019406680" description="superoxide dismutase" evidence="9">
    <location>
        <begin position="20"/>
        <end position="267"/>
    </location>
</feature>
<feature type="region of interest" description="Disordered" evidence="8">
    <location>
        <begin position="187"/>
        <end position="232"/>
    </location>
</feature>
<dbReference type="GO" id="GO:0005576">
    <property type="term" value="C:extracellular region"/>
    <property type="evidence" value="ECO:0007669"/>
    <property type="project" value="UniProtKB-SubCell"/>
</dbReference>
<dbReference type="AlphaFoldDB" id="A0A438MY86"/>
<comment type="catalytic activity">
    <reaction evidence="7">
        <text>2 superoxide + 2 H(+) = H2O2 + O2</text>
        <dbReference type="Rhea" id="RHEA:20696"/>
        <dbReference type="ChEBI" id="CHEBI:15378"/>
        <dbReference type="ChEBI" id="CHEBI:15379"/>
        <dbReference type="ChEBI" id="CHEBI:16240"/>
        <dbReference type="ChEBI" id="CHEBI:18421"/>
        <dbReference type="EC" id="1.15.1.1"/>
    </reaction>
</comment>
<dbReference type="InterPro" id="IPR001424">
    <property type="entry name" value="SOD_Cu_Zn_dom"/>
</dbReference>
<evidence type="ECO:0000256" key="9">
    <source>
        <dbReference type="SAM" id="SignalP"/>
    </source>
</evidence>
<feature type="signal peptide" evidence="9">
    <location>
        <begin position="1"/>
        <end position="19"/>
    </location>
</feature>
<accession>A0A438MY86</accession>
<comment type="caution">
    <text evidence="11">The sequence shown here is derived from an EMBL/GenBank/DDBJ whole genome shotgun (WGS) entry which is preliminary data.</text>
</comment>
<dbReference type="EMBL" id="NAJM01000043">
    <property type="protein sequence ID" value="RVX67886.1"/>
    <property type="molecule type" value="Genomic_DNA"/>
</dbReference>
<feature type="compositionally biased region" description="Polar residues" evidence="8">
    <location>
        <begin position="205"/>
        <end position="216"/>
    </location>
</feature>
<evidence type="ECO:0000256" key="3">
    <source>
        <dbReference type="ARBA" id="ARBA00010457"/>
    </source>
</evidence>
<sequence>MSIVSVFLTLFVLTLNAFAQEEDHSQHIAPIVNNNPQSTTFQALLQYGRPVQGLVIAVSSENGTGVNLSINFFDFPSAEDGPFKYHIHEFPLDTDGNCTSAGGHLTPYGRQDTPPCDNTVQETCQPGDLSGKHGGISDTADGNTFQTTFLDLYLSTDPNSVSFLGNRSIVVHANNGTRLNCGNFTQQVADSGGGQGGDSAGNGSRPNGNGPESYNPVNGGNGGGGNHTGPTLATPTAGATRLSLLCCLAYMTPVILPLLLWSLDDMF</sequence>
<proteinExistence type="inferred from homology"/>
<comment type="similarity">
    <text evidence="3">Belongs to the Cu-Zn superoxide dismutase family.</text>
</comment>
<evidence type="ECO:0000256" key="4">
    <source>
        <dbReference type="ARBA" id="ARBA00012682"/>
    </source>
</evidence>
<dbReference type="EC" id="1.15.1.1" evidence="4"/>
<dbReference type="OrthoDB" id="159229at2759"/>
<dbReference type="Gene3D" id="2.60.40.200">
    <property type="entry name" value="Superoxide dismutase, copper/zinc binding domain"/>
    <property type="match status" value="1"/>
</dbReference>
<evidence type="ECO:0000313" key="12">
    <source>
        <dbReference type="Proteomes" id="UP000288859"/>
    </source>
</evidence>
<evidence type="ECO:0000259" key="10">
    <source>
        <dbReference type="Pfam" id="PF00080"/>
    </source>
</evidence>
<dbReference type="GO" id="GO:0004784">
    <property type="term" value="F:superoxide dismutase activity"/>
    <property type="evidence" value="ECO:0007669"/>
    <property type="project" value="UniProtKB-EC"/>
</dbReference>
<reference evidence="11 12" key="1">
    <citation type="submission" date="2017-03" db="EMBL/GenBank/DDBJ databases">
        <title>Genomes of endolithic fungi from Antarctica.</title>
        <authorList>
            <person name="Coleine C."/>
            <person name="Masonjones S."/>
            <person name="Stajich J.E."/>
        </authorList>
    </citation>
    <scope>NUCLEOTIDE SEQUENCE [LARGE SCALE GENOMIC DNA]</scope>
    <source>
        <strain evidence="11 12">CCFEE 6314</strain>
    </source>
</reference>
<protein>
    <recommendedName>
        <fullName evidence="4">superoxide dismutase</fullName>
        <ecNumber evidence="4">1.15.1.1</ecNumber>
    </recommendedName>
</protein>
<feature type="domain" description="Superoxide dismutase copper/zinc binding" evidence="10">
    <location>
        <begin position="53"/>
        <end position="176"/>
    </location>
</feature>
<dbReference type="Pfam" id="PF00080">
    <property type="entry name" value="Sod_Cu"/>
    <property type="match status" value="1"/>
</dbReference>
<gene>
    <name evidence="11" type="ORF">B0A52_08491</name>
</gene>
<comment type="subcellular location">
    <subcellularLocation>
        <location evidence="1">Cell envelope</location>
    </subcellularLocation>
    <subcellularLocation>
        <location evidence="2">Secreted</location>
    </subcellularLocation>
</comment>
<dbReference type="InterPro" id="IPR036423">
    <property type="entry name" value="SOD-like_Cu/Zn_dom_sf"/>
</dbReference>
<evidence type="ECO:0000256" key="6">
    <source>
        <dbReference type="ARBA" id="ARBA00022862"/>
    </source>
</evidence>
<dbReference type="VEuPathDB" id="FungiDB:PV10_08212"/>
<keyword evidence="5" id="KW-0964">Secreted</keyword>
<dbReference type="InterPro" id="IPR024134">
    <property type="entry name" value="SOD_Cu/Zn_/chaperone"/>
</dbReference>
<dbReference type="Proteomes" id="UP000288859">
    <property type="component" value="Unassembled WGS sequence"/>
</dbReference>
<dbReference type="SUPFAM" id="SSF49329">
    <property type="entry name" value="Cu,Zn superoxide dismutase-like"/>
    <property type="match status" value="1"/>
</dbReference>
<dbReference type="FunFam" id="2.60.40.200:FF:000007">
    <property type="entry name" value="Cell surface Cu-only superoxide dismutase 5"/>
    <property type="match status" value="1"/>
</dbReference>
<keyword evidence="9" id="KW-0732">Signal</keyword>
<keyword evidence="6" id="KW-0049">Antioxidant</keyword>
<evidence type="ECO:0000256" key="2">
    <source>
        <dbReference type="ARBA" id="ARBA00004613"/>
    </source>
</evidence>
<feature type="compositionally biased region" description="Gly residues" evidence="8">
    <location>
        <begin position="191"/>
        <end position="200"/>
    </location>
</feature>
<evidence type="ECO:0000256" key="5">
    <source>
        <dbReference type="ARBA" id="ARBA00022525"/>
    </source>
</evidence>
<evidence type="ECO:0000256" key="1">
    <source>
        <dbReference type="ARBA" id="ARBA00004196"/>
    </source>
</evidence>
<evidence type="ECO:0000313" key="11">
    <source>
        <dbReference type="EMBL" id="RVX67886.1"/>
    </source>
</evidence>
<name>A0A438MY86_EXOME</name>
<evidence type="ECO:0000256" key="8">
    <source>
        <dbReference type="SAM" id="MobiDB-lite"/>
    </source>
</evidence>
<evidence type="ECO:0000256" key="7">
    <source>
        <dbReference type="ARBA" id="ARBA00049204"/>
    </source>
</evidence>